<feature type="signal peptide" evidence="1">
    <location>
        <begin position="1"/>
        <end position="21"/>
    </location>
</feature>
<evidence type="ECO:0000313" key="3">
    <source>
        <dbReference type="Proteomes" id="UP000297975"/>
    </source>
</evidence>
<dbReference type="RefSeq" id="WP_134341168.1">
    <property type="nucleotide sequence ID" value="NZ_SOPW01000019.1"/>
</dbReference>
<name>A0A4Y8IHB8_9BACI</name>
<accession>A0A4Y8IHB8</accession>
<dbReference type="PROSITE" id="PS51257">
    <property type="entry name" value="PROKAR_LIPOPROTEIN"/>
    <property type="match status" value="1"/>
</dbReference>
<keyword evidence="1" id="KW-0732">Signal</keyword>
<evidence type="ECO:0000313" key="2">
    <source>
        <dbReference type="EMBL" id="TFB14093.1"/>
    </source>
</evidence>
<feature type="chain" id="PRO_5039436222" description="Lipoprotein" evidence="1">
    <location>
        <begin position="22"/>
        <end position="209"/>
    </location>
</feature>
<dbReference type="OrthoDB" id="2973100at2"/>
<protein>
    <recommendedName>
        <fullName evidence="4">Lipoprotein</fullName>
    </recommendedName>
</protein>
<reference evidence="2 3" key="1">
    <citation type="submission" date="2019-03" db="EMBL/GenBank/DDBJ databases">
        <authorList>
            <person name="He R.-H."/>
        </authorList>
    </citation>
    <scope>NUCLEOTIDE SEQUENCE [LARGE SCALE GENOMIC DNA]</scope>
    <source>
        <strain evidence="3">SH 714</strain>
    </source>
</reference>
<keyword evidence="3" id="KW-1185">Reference proteome</keyword>
<evidence type="ECO:0008006" key="4">
    <source>
        <dbReference type="Google" id="ProtNLM"/>
    </source>
</evidence>
<dbReference type="AlphaFoldDB" id="A0A4Y8IHB8"/>
<gene>
    <name evidence="2" type="ORF">E3U55_14340</name>
</gene>
<organism evidence="2 3">
    <name type="scientific">Filobacillus milosensis</name>
    <dbReference type="NCBI Taxonomy" id="94137"/>
    <lineage>
        <taxon>Bacteria</taxon>
        <taxon>Bacillati</taxon>
        <taxon>Bacillota</taxon>
        <taxon>Bacilli</taxon>
        <taxon>Bacillales</taxon>
        <taxon>Bacillaceae</taxon>
        <taxon>Filobacillus</taxon>
    </lineage>
</organism>
<dbReference type="EMBL" id="SOPW01000019">
    <property type="protein sequence ID" value="TFB14093.1"/>
    <property type="molecule type" value="Genomic_DNA"/>
</dbReference>
<comment type="caution">
    <text evidence="2">The sequence shown here is derived from an EMBL/GenBank/DDBJ whole genome shotgun (WGS) entry which is preliminary data.</text>
</comment>
<evidence type="ECO:0000256" key="1">
    <source>
        <dbReference type="SAM" id="SignalP"/>
    </source>
</evidence>
<sequence>MKKNFILFCLITILVAFMLSACNNSESENTKNEKVGNINSFLEVLPFSESIEKADLIANITVIEKIGERNEPSPKTTFKVSINDVIKGDDSLLNNYIRIDQQGNSKFSFNNNALFKKGENYILLLRETVGTDKSDYWIQGEEAGMYKEINNNIVVKLAYNYNALNSIKATELSNKALEKTEDFRPSQILDKRLLMKEIKSKVNAGPKGE</sequence>
<dbReference type="Proteomes" id="UP000297975">
    <property type="component" value="Unassembled WGS sequence"/>
</dbReference>
<proteinExistence type="predicted"/>